<dbReference type="AlphaFoldDB" id="A0A8B6EEC4"/>
<keyword evidence="2" id="KW-1185">Reference proteome</keyword>
<protein>
    <submittedName>
        <fullName evidence="1">Uncharacterized protein</fullName>
    </submittedName>
</protein>
<dbReference type="EMBL" id="UYJE01004894">
    <property type="protein sequence ID" value="VDI32299.1"/>
    <property type="molecule type" value="Genomic_DNA"/>
</dbReference>
<reference evidence="1" key="1">
    <citation type="submission" date="2018-11" db="EMBL/GenBank/DDBJ databases">
        <authorList>
            <person name="Alioto T."/>
            <person name="Alioto T."/>
        </authorList>
    </citation>
    <scope>NUCLEOTIDE SEQUENCE</scope>
</reference>
<dbReference type="InterPro" id="IPR043154">
    <property type="entry name" value="Sec-1-like_dom1"/>
</dbReference>
<evidence type="ECO:0000313" key="1">
    <source>
        <dbReference type="EMBL" id="VDI32299.1"/>
    </source>
</evidence>
<dbReference type="InterPro" id="IPR036045">
    <property type="entry name" value="Sec1-like_sf"/>
</dbReference>
<dbReference type="Proteomes" id="UP000596742">
    <property type="component" value="Unassembled WGS sequence"/>
</dbReference>
<name>A0A8B6EEC4_MYTGA</name>
<organism evidence="1 2">
    <name type="scientific">Mytilus galloprovincialis</name>
    <name type="common">Mediterranean mussel</name>
    <dbReference type="NCBI Taxonomy" id="29158"/>
    <lineage>
        <taxon>Eukaryota</taxon>
        <taxon>Metazoa</taxon>
        <taxon>Spiralia</taxon>
        <taxon>Lophotrochozoa</taxon>
        <taxon>Mollusca</taxon>
        <taxon>Bivalvia</taxon>
        <taxon>Autobranchia</taxon>
        <taxon>Pteriomorphia</taxon>
        <taxon>Mytilida</taxon>
        <taxon>Mytiloidea</taxon>
        <taxon>Mytilidae</taxon>
        <taxon>Mytilinae</taxon>
        <taxon>Mytilus</taxon>
    </lineage>
</organism>
<sequence length="64" mass="7186">MAGSTTNFPNVQRIRDMVRNDLASLLDSFKGKKDLVLDTELMKPLDRVAGAIMLKQRHVDKISS</sequence>
<proteinExistence type="predicted"/>
<gene>
    <name evidence="1" type="ORF">MGAL_10B003694</name>
</gene>
<dbReference type="SUPFAM" id="SSF56815">
    <property type="entry name" value="Sec1/munc18-like (SM) proteins"/>
    <property type="match status" value="1"/>
</dbReference>
<dbReference type="OrthoDB" id="10262528at2759"/>
<comment type="caution">
    <text evidence="1">The sequence shown here is derived from an EMBL/GenBank/DDBJ whole genome shotgun (WGS) entry which is preliminary data.</text>
</comment>
<accession>A0A8B6EEC4</accession>
<evidence type="ECO:0000313" key="2">
    <source>
        <dbReference type="Proteomes" id="UP000596742"/>
    </source>
</evidence>
<dbReference type="Gene3D" id="3.40.50.2060">
    <property type="match status" value="1"/>
</dbReference>